<protein>
    <submittedName>
        <fullName evidence="1">Uncharacterized protein</fullName>
    </submittedName>
</protein>
<dbReference type="EMBL" id="ML732803">
    <property type="protein sequence ID" value="KAB8272647.1"/>
    <property type="molecule type" value="Genomic_DNA"/>
</dbReference>
<reference evidence="1 2" key="1">
    <citation type="submission" date="2019-04" db="EMBL/GenBank/DDBJ databases">
        <title>Fungal friends and foes A comparative genomics study of 23 Aspergillus species from section Flavi.</title>
        <authorList>
            <consortium name="DOE Joint Genome Institute"/>
            <person name="Kjaerbolling I."/>
            <person name="Vesth T.C."/>
            <person name="Frisvad J.C."/>
            <person name="Nybo J.L."/>
            <person name="Theobald S."/>
            <person name="Kildgaard S."/>
            <person name="Petersen T.I."/>
            <person name="Kuo A."/>
            <person name="Sato A."/>
            <person name="Lyhne E.K."/>
            <person name="Kogle M.E."/>
            <person name="Wiebenga A."/>
            <person name="Kun R.S."/>
            <person name="Lubbers R.J."/>
            <person name="Makela M.R."/>
            <person name="Barry K."/>
            <person name="Chovatia M."/>
            <person name="Clum A."/>
            <person name="Daum C."/>
            <person name="Haridas S."/>
            <person name="He G."/>
            <person name="LaButti K."/>
            <person name="Lipzen A."/>
            <person name="Mondo S."/>
            <person name="Pangilinan J."/>
            <person name="Riley R."/>
            <person name="Salamov A."/>
            <person name="Simmons B.A."/>
            <person name="Magnuson J.K."/>
            <person name="Henrissat B."/>
            <person name="Mortensen U.H."/>
            <person name="Larsen T.O."/>
            <person name="De vries R.P."/>
            <person name="Grigoriev I.V."/>
            <person name="Machida M."/>
            <person name="Baker S.E."/>
            <person name="Andersen M.R."/>
        </authorList>
    </citation>
    <scope>NUCLEOTIDE SEQUENCE [LARGE SCALE GENOMIC DNA]</scope>
    <source>
        <strain evidence="1 2">CBS 117635</strain>
    </source>
</reference>
<evidence type="ECO:0000313" key="2">
    <source>
        <dbReference type="Proteomes" id="UP000326289"/>
    </source>
</evidence>
<name>A0A5N6J2X9_9EURO</name>
<evidence type="ECO:0000313" key="1">
    <source>
        <dbReference type="EMBL" id="KAB8272647.1"/>
    </source>
</evidence>
<dbReference type="Proteomes" id="UP000326289">
    <property type="component" value="Unassembled WGS sequence"/>
</dbReference>
<sequence>MHCWELIDHRILIPYTRAAFSILLDRRFKHCDYYYSSLLFFFCVYMRDKLGTAWVISLISCWEWRFGIFHKSHTPWE</sequence>
<proteinExistence type="predicted"/>
<organism evidence="1 2">
    <name type="scientific">Aspergillus minisclerotigenes</name>
    <dbReference type="NCBI Taxonomy" id="656917"/>
    <lineage>
        <taxon>Eukaryota</taxon>
        <taxon>Fungi</taxon>
        <taxon>Dikarya</taxon>
        <taxon>Ascomycota</taxon>
        <taxon>Pezizomycotina</taxon>
        <taxon>Eurotiomycetes</taxon>
        <taxon>Eurotiomycetidae</taxon>
        <taxon>Eurotiales</taxon>
        <taxon>Aspergillaceae</taxon>
        <taxon>Aspergillus</taxon>
        <taxon>Aspergillus subgen. Circumdati</taxon>
    </lineage>
</organism>
<gene>
    <name evidence="1" type="ORF">BDV30DRAFT_211745</name>
</gene>
<dbReference type="AlphaFoldDB" id="A0A5N6J2X9"/>
<accession>A0A5N6J2X9</accession>
<keyword evidence="2" id="KW-1185">Reference proteome</keyword>